<dbReference type="AlphaFoldDB" id="A0AB33JU49"/>
<dbReference type="InterPro" id="IPR009923">
    <property type="entry name" value="Dodecin"/>
</dbReference>
<dbReference type="EMBL" id="AP035881">
    <property type="protein sequence ID" value="BFP46572.1"/>
    <property type="molecule type" value="Genomic_DNA"/>
</dbReference>
<dbReference type="PANTHER" id="PTHR39324:SF1">
    <property type="entry name" value="CALCIUM DODECIN"/>
    <property type="match status" value="1"/>
</dbReference>
<accession>A0AB33JU49</accession>
<organism evidence="1">
    <name type="scientific">Kitasatospora sp. CMC57</name>
    <dbReference type="NCBI Taxonomy" id="3231513"/>
    <lineage>
        <taxon>Bacteria</taxon>
        <taxon>Bacillati</taxon>
        <taxon>Actinomycetota</taxon>
        <taxon>Actinomycetes</taxon>
        <taxon>Kitasatosporales</taxon>
        <taxon>Streptomycetaceae</taxon>
        <taxon>Kitasatospora</taxon>
    </lineage>
</organism>
<proteinExistence type="predicted"/>
<evidence type="ECO:0000313" key="1">
    <source>
        <dbReference type="EMBL" id="BFP46572.1"/>
    </source>
</evidence>
<protein>
    <submittedName>
        <fullName evidence="1">Dodecin family protein</fullName>
    </submittedName>
</protein>
<dbReference type="RefSeq" id="WP_407988974.1">
    <property type="nucleotide sequence ID" value="NZ_AP035881.2"/>
</dbReference>
<dbReference type="InterPro" id="IPR036694">
    <property type="entry name" value="Dodecin-like_sf"/>
</dbReference>
<sequence length="71" mass="7899">MSEHVYRVTEIVGSSTEGVDAAIRNGVGRASRTLRNLDWFEVTQIRGHIEEGGIAHFQVGLKVGFRLDDED</sequence>
<name>A0AB33JU49_9ACTN</name>
<reference evidence="1" key="1">
    <citation type="submission" date="2024-07" db="EMBL/GenBank/DDBJ databases">
        <title>Complete genome sequences of cellulolytic bacteria, Kitasatospora sp. CMC57 and Streptomyces sp. CMC78, isolated from Japanese agricultural soil.</title>
        <authorList>
            <person name="Hashimoto T."/>
            <person name="Ito M."/>
            <person name="Iwamoto M."/>
            <person name="Fukahori D."/>
            <person name="Shoda T."/>
            <person name="Sakoda M."/>
            <person name="Morohoshi T."/>
            <person name="Mitsuboshi M."/>
            <person name="Nishizawa T."/>
        </authorList>
    </citation>
    <scope>NUCLEOTIDE SEQUENCE</scope>
    <source>
        <strain evidence="1">CMC57</strain>
    </source>
</reference>
<dbReference type="PANTHER" id="PTHR39324">
    <property type="entry name" value="CALCIUM DODECIN"/>
    <property type="match status" value="1"/>
</dbReference>
<dbReference type="Pfam" id="PF07311">
    <property type="entry name" value="Dodecin"/>
    <property type="match status" value="1"/>
</dbReference>
<dbReference type="SUPFAM" id="SSF89807">
    <property type="entry name" value="Dodecin-like"/>
    <property type="match status" value="1"/>
</dbReference>
<dbReference type="InterPro" id="IPR025543">
    <property type="entry name" value="Dodecin-like"/>
</dbReference>
<gene>
    <name evidence="1" type="ORF">KCMC57_29400</name>
</gene>
<dbReference type="Gene3D" id="3.30.1660.10">
    <property type="entry name" value="Flavin-binding protein dodecin"/>
    <property type="match status" value="1"/>
</dbReference>
<dbReference type="NCBIfam" id="NF043052">
    <property type="entry name" value="DodecBact"/>
    <property type="match status" value="1"/>
</dbReference>
<dbReference type="InterPro" id="IPR050049">
    <property type="entry name" value="Dodecin_bact"/>
</dbReference>